<dbReference type="GO" id="GO:0012505">
    <property type="term" value="C:endomembrane system"/>
    <property type="evidence" value="ECO:0007669"/>
    <property type="project" value="UniProtKB-SubCell"/>
</dbReference>
<feature type="transmembrane region" description="Helical" evidence="5">
    <location>
        <begin position="280"/>
        <end position="300"/>
    </location>
</feature>
<dbReference type="InterPro" id="IPR051337">
    <property type="entry name" value="OPA_Antiporter"/>
</dbReference>
<feature type="transmembrane region" description="Helical" evidence="5">
    <location>
        <begin position="337"/>
        <end position="360"/>
    </location>
</feature>
<feature type="transmembrane region" description="Helical" evidence="5">
    <location>
        <begin position="372"/>
        <end position="391"/>
    </location>
</feature>
<proteinExistence type="predicted"/>
<dbReference type="NCBIfam" id="NF008661">
    <property type="entry name" value="PRK11663.1"/>
    <property type="match status" value="1"/>
</dbReference>
<keyword evidence="8" id="KW-1185">Reference proteome</keyword>
<feature type="transmembrane region" description="Helical" evidence="5">
    <location>
        <begin position="56"/>
        <end position="75"/>
    </location>
</feature>
<protein>
    <submittedName>
        <fullName evidence="7">OPA family sugar phosphate sensor protein UhpC-like MFS transporter</fullName>
    </submittedName>
</protein>
<dbReference type="InterPro" id="IPR036259">
    <property type="entry name" value="MFS_trans_sf"/>
</dbReference>
<dbReference type="AlphaFoldDB" id="A0A4R3Z383"/>
<evidence type="ECO:0000256" key="2">
    <source>
        <dbReference type="ARBA" id="ARBA00022692"/>
    </source>
</evidence>
<sequence>MPLTSSGRQTIGQQFRYWRIRLLISMAVGYAAFYLTRRSLTYAMPVMQAELGLDKSDIGLMVTLFYLAYGGSKFVSGMVQDVIGARWFMGVGLLMTGLLNLLFTLFDSLGLLLLIWTLNGFFQGWGWPPCARLLTHWYSRNERGLWWGGWNTSINIGGAAMPLLSGWVATLWGWQAAMMVPGVIGIAMGLWLCRALAGTPQEMGLPSVGRWRRDPLELRQEQLSPRMSLGNMFRLTVLQNRAIWLLGLSYVLVYLIRIAINDWGILWLSESRGGHLLGANATMLLFELGGLLGALFAGWGSDLLFRGQRAPMILLFALGLFLSVAALWLAPVQHSPLLALCLFSVGFFVFGPQMLVGLAATEYAHKEAAGTVTGFLGLFAYLGAALAGWPLAQWIQQAGWPGFFALLTAAAACIGLLLMPLLMASVNKKERSASMESID</sequence>
<dbReference type="OrthoDB" id="9766638at2"/>
<evidence type="ECO:0000256" key="3">
    <source>
        <dbReference type="ARBA" id="ARBA00022989"/>
    </source>
</evidence>
<evidence type="ECO:0000313" key="7">
    <source>
        <dbReference type="EMBL" id="TCV98313.1"/>
    </source>
</evidence>
<feature type="transmembrane region" description="Helical" evidence="5">
    <location>
        <begin position="171"/>
        <end position="193"/>
    </location>
</feature>
<dbReference type="PANTHER" id="PTHR43826:SF3">
    <property type="entry name" value="GLUCOSE-6-PHOSPHATE EXCHANGER SLC37A4"/>
    <property type="match status" value="1"/>
</dbReference>
<feature type="transmembrane region" description="Helical" evidence="5">
    <location>
        <begin position="403"/>
        <end position="426"/>
    </location>
</feature>
<dbReference type="GO" id="GO:0035435">
    <property type="term" value="P:phosphate ion transmembrane transport"/>
    <property type="evidence" value="ECO:0007669"/>
    <property type="project" value="TreeGrafter"/>
</dbReference>
<feature type="domain" description="Major facilitator superfamily (MFS) profile" evidence="6">
    <location>
        <begin position="22"/>
        <end position="427"/>
    </location>
</feature>
<evidence type="ECO:0000259" key="6">
    <source>
        <dbReference type="PROSITE" id="PS50850"/>
    </source>
</evidence>
<dbReference type="InterPro" id="IPR011701">
    <property type="entry name" value="MFS"/>
</dbReference>
<dbReference type="GO" id="GO:0061513">
    <property type="term" value="F:glucose 6-phosphate:phosphate antiporter activity"/>
    <property type="evidence" value="ECO:0007669"/>
    <property type="project" value="TreeGrafter"/>
</dbReference>
<evidence type="ECO:0000256" key="5">
    <source>
        <dbReference type="SAM" id="Phobius"/>
    </source>
</evidence>
<reference evidence="7 8" key="1">
    <citation type="submission" date="2019-03" db="EMBL/GenBank/DDBJ databases">
        <title>Genomic Encyclopedia of Type Strains, Phase IV (KMG-IV): sequencing the most valuable type-strain genomes for metagenomic binning, comparative biology and taxonomic classification.</title>
        <authorList>
            <person name="Goeker M."/>
        </authorList>
    </citation>
    <scope>NUCLEOTIDE SEQUENCE [LARGE SCALE GENOMIC DNA]</scope>
    <source>
        <strain evidence="7 8">DSM 19580</strain>
    </source>
</reference>
<feature type="transmembrane region" description="Helical" evidence="5">
    <location>
        <begin position="312"/>
        <end position="331"/>
    </location>
</feature>
<feature type="transmembrane region" description="Helical" evidence="5">
    <location>
        <begin position="20"/>
        <end position="36"/>
    </location>
</feature>
<dbReference type="Pfam" id="PF07690">
    <property type="entry name" value="MFS_1"/>
    <property type="match status" value="1"/>
</dbReference>
<dbReference type="GO" id="GO:0005886">
    <property type="term" value="C:plasma membrane"/>
    <property type="evidence" value="ECO:0007669"/>
    <property type="project" value="TreeGrafter"/>
</dbReference>
<accession>A0A4R3Z383</accession>
<comment type="subcellular location">
    <subcellularLocation>
        <location evidence="1">Endomembrane system</location>
        <topology evidence="1">Multi-pass membrane protein</topology>
    </subcellularLocation>
</comment>
<dbReference type="EMBL" id="SMCR01000003">
    <property type="protein sequence ID" value="TCV98313.1"/>
    <property type="molecule type" value="Genomic_DNA"/>
</dbReference>
<dbReference type="Proteomes" id="UP000295719">
    <property type="component" value="Unassembled WGS sequence"/>
</dbReference>
<gene>
    <name evidence="7" type="ORF">EDC52_103405</name>
</gene>
<comment type="caution">
    <text evidence="7">The sequence shown here is derived from an EMBL/GenBank/DDBJ whole genome shotgun (WGS) entry which is preliminary data.</text>
</comment>
<dbReference type="PIRSF" id="PIRSF002808">
    <property type="entry name" value="Hexose_phosphate_transp"/>
    <property type="match status" value="1"/>
</dbReference>
<evidence type="ECO:0000256" key="1">
    <source>
        <dbReference type="ARBA" id="ARBA00004127"/>
    </source>
</evidence>
<dbReference type="Gene3D" id="1.20.1250.20">
    <property type="entry name" value="MFS general substrate transporter like domains"/>
    <property type="match status" value="2"/>
</dbReference>
<dbReference type="SUPFAM" id="SSF103473">
    <property type="entry name" value="MFS general substrate transporter"/>
    <property type="match status" value="1"/>
</dbReference>
<dbReference type="RefSeq" id="WP_131865057.1">
    <property type="nucleotide sequence ID" value="NZ_SMCR01000003.1"/>
</dbReference>
<feature type="transmembrane region" description="Helical" evidence="5">
    <location>
        <begin position="242"/>
        <end position="260"/>
    </location>
</feature>
<dbReference type="PANTHER" id="PTHR43826">
    <property type="entry name" value="GLUCOSE-6-PHOSPHATE EXCHANGER SLC37A4"/>
    <property type="match status" value="1"/>
</dbReference>
<dbReference type="PROSITE" id="PS50850">
    <property type="entry name" value="MFS"/>
    <property type="match status" value="1"/>
</dbReference>
<evidence type="ECO:0000313" key="8">
    <source>
        <dbReference type="Proteomes" id="UP000295719"/>
    </source>
</evidence>
<dbReference type="InterPro" id="IPR020846">
    <property type="entry name" value="MFS_dom"/>
</dbReference>
<feature type="transmembrane region" description="Helical" evidence="5">
    <location>
        <begin position="87"/>
        <end position="118"/>
    </location>
</feature>
<keyword evidence="3 5" id="KW-1133">Transmembrane helix</keyword>
<keyword evidence="4 5" id="KW-0472">Membrane</keyword>
<name>A0A4R3Z383_9GAMM</name>
<organism evidence="7 8">
    <name type="scientific">Biostraticola tofi</name>
    <dbReference type="NCBI Taxonomy" id="466109"/>
    <lineage>
        <taxon>Bacteria</taxon>
        <taxon>Pseudomonadati</taxon>
        <taxon>Pseudomonadota</taxon>
        <taxon>Gammaproteobacteria</taxon>
        <taxon>Enterobacterales</taxon>
        <taxon>Bruguierivoracaceae</taxon>
        <taxon>Biostraticola</taxon>
    </lineage>
</organism>
<dbReference type="InterPro" id="IPR000849">
    <property type="entry name" value="Sugar_P_transporter"/>
</dbReference>
<keyword evidence="2 5" id="KW-0812">Transmembrane</keyword>
<evidence type="ECO:0000256" key="4">
    <source>
        <dbReference type="ARBA" id="ARBA00023136"/>
    </source>
</evidence>